<evidence type="ECO:0000256" key="1">
    <source>
        <dbReference type="SAM" id="MobiDB-lite"/>
    </source>
</evidence>
<keyword evidence="3" id="KW-1185">Reference proteome</keyword>
<dbReference type="OrthoDB" id="9802901at2"/>
<accession>A0A344LGW8</accession>
<dbReference type="AlphaFoldDB" id="A0A344LGW8"/>
<dbReference type="Proteomes" id="UP000250434">
    <property type="component" value="Chromosome"/>
</dbReference>
<proteinExistence type="predicted"/>
<feature type="region of interest" description="Disordered" evidence="1">
    <location>
        <begin position="52"/>
        <end position="71"/>
    </location>
</feature>
<evidence type="ECO:0000313" key="3">
    <source>
        <dbReference type="Proteomes" id="UP000250434"/>
    </source>
</evidence>
<dbReference type="RefSeq" id="WP_113696347.1">
    <property type="nucleotide sequence ID" value="NZ_CP015163.1"/>
</dbReference>
<gene>
    <name evidence="2" type="ORF">A4R43_36605</name>
</gene>
<protein>
    <submittedName>
        <fullName evidence="2">Uncharacterized protein</fullName>
    </submittedName>
</protein>
<organism evidence="2 3">
    <name type="scientific">Amycolatopsis albispora</name>
    <dbReference type="NCBI Taxonomy" id="1804986"/>
    <lineage>
        <taxon>Bacteria</taxon>
        <taxon>Bacillati</taxon>
        <taxon>Actinomycetota</taxon>
        <taxon>Actinomycetes</taxon>
        <taxon>Pseudonocardiales</taxon>
        <taxon>Pseudonocardiaceae</taxon>
        <taxon>Amycolatopsis</taxon>
    </lineage>
</organism>
<reference evidence="2 3" key="1">
    <citation type="submission" date="2016-04" db="EMBL/GenBank/DDBJ databases">
        <title>Complete genome sequence and analysis of deep-sea sediment isolate, Amycolatopsis sp. WP1.</title>
        <authorList>
            <person name="Wang H."/>
            <person name="Chen S."/>
            <person name="Wu Q."/>
        </authorList>
    </citation>
    <scope>NUCLEOTIDE SEQUENCE [LARGE SCALE GENOMIC DNA]</scope>
    <source>
        <strain evidence="2 3">WP1</strain>
    </source>
</reference>
<name>A0A344LGW8_9PSEU</name>
<sequence>MSELQRDRECSREGCDRPCRAKDLCATHYTASYIKRRYHADPEFRRKRIAIITENKRRRRERQRRERGQQW</sequence>
<evidence type="ECO:0000313" key="2">
    <source>
        <dbReference type="EMBL" id="AXB47292.1"/>
    </source>
</evidence>
<dbReference type="EMBL" id="CP015163">
    <property type="protein sequence ID" value="AXB47292.1"/>
    <property type="molecule type" value="Genomic_DNA"/>
</dbReference>
<dbReference type="KEGG" id="aab:A4R43_36605"/>